<proteinExistence type="predicted"/>
<dbReference type="Proteomes" id="UP000509579">
    <property type="component" value="Plasmid unnamed1"/>
</dbReference>
<dbReference type="PANTHER" id="PTHR13696">
    <property type="entry name" value="P-LOOP CONTAINING NUCLEOSIDE TRIPHOSPHATE HYDROLASE"/>
    <property type="match status" value="1"/>
</dbReference>
<dbReference type="SUPFAM" id="SSF52540">
    <property type="entry name" value="P-loop containing nucleoside triphosphate hydrolases"/>
    <property type="match status" value="1"/>
</dbReference>
<evidence type="ECO:0000259" key="1">
    <source>
        <dbReference type="Pfam" id="PF13614"/>
    </source>
</evidence>
<gene>
    <name evidence="2" type="ORF">HUK68_22210</name>
</gene>
<evidence type="ECO:0000313" key="2">
    <source>
        <dbReference type="EMBL" id="QKV55622.1"/>
    </source>
</evidence>
<reference evidence="2 3" key="1">
    <citation type="submission" date="2020-06" db="EMBL/GenBank/DDBJ databases">
        <title>Acidovorax antarctica sp. nov., isolated from Corinth ice sheet soil, Antarctic Fields Peninsula.</title>
        <authorList>
            <person name="Xu Q."/>
            <person name="Peng F."/>
        </authorList>
    </citation>
    <scope>NUCLEOTIDE SEQUENCE [LARGE SCALE GENOMIC DNA]</scope>
    <source>
        <strain evidence="2 3">16-35-5</strain>
        <plasmid evidence="2 3">unnamed1</plasmid>
    </source>
</reference>
<dbReference type="EMBL" id="CP054841">
    <property type="protein sequence ID" value="QKV55622.1"/>
    <property type="molecule type" value="Genomic_DNA"/>
</dbReference>
<evidence type="ECO:0000313" key="3">
    <source>
        <dbReference type="Proteomes" id="UP000509579"/>
    </source>
</evidence>
<organism evidence="2 3">
    <name type="scientific">Comamonas antarctica</name>
    <dbReference type="NCBI Taxonomy" id="2743470"/>
    <lineage>
        <taxon>Bacteria</taxon>
        <taxon>Pseudomonadati</taxon>
        <taxon>Pseudomonadota</taxon>
        <taxon>Betaproteobacteria</taxon>
        <taxon>Burkholderiales</taxon>
        <taxon>Comamonadaceae</taxon>
        <taxon>Comamonas</taxon>
    </lineage>
</organism>
<dbReference type="CDD" id="cd02042">
    <property type="entry name" value="ParAB_family"/>
    <property type="match status" value="1"/>
</dbReference>
<dbReference type="KEGG" id="aant:HUK68_22210"/>
<sequence>MKTLVVAQQKGGVGKTSSVVHLAFDFLERGLSVAVIDLDTQANASYTLGQYKIDARASQLFGPVPADGWQQAAQAQGDGPRLVLIEADPELANAVFLPLPKAKKNMKANIDALARQGFDICLIDTAPGLGVALVAALYAADCVLSPIELEAYSIQGIKMMLTTIMNVRKENKGLQFLGMVPSKVDARNPRHVRHQAELKAAYPQLMVPVSIGLRSSIADALASGVPVWKIRKTAARKATQEVRGLAAYVFEKMEIAQ</sequence>
<accession>A0A6N1XBY4</accession>
<dbReference type="InterPro" id="IPR025669">
    <property type="entry name" value="AAA_dom"/>
</dbReference>
<dbReference type="InterPro" id="IPR027417">
    <property type="entry name" value="P-loop_NTPase"/>
</dbReference>
<dbReference type="Gene3D" id="3.40.50.300">
    <property type="entry name" value="P-loop containing nucleotide triphosphate hydrolases"/>
    <property type="match status" value="1"/>
</dbReference>
<dbReference type="InterPro" id="IPR050678">
    <property type="entry name" value="DNA_Partitioning_ATPase"/>
</dbReference>
<dbReference type="PANTHER" id="PTHR13696:SF99">
    <property type="entry name" value="COBYRINIC ACID AC-DIAMIDE SYNTHASE"/>
    <property type="match status" value="1"/>
</dbReference>
<keyword evidence="3" id="KW-1185">Reference proteome</keyword>
<keyword evidence="2" id="KW-0614">Plasmid</keyword>
<feature type="domain" description="AAA" evidence="1">
    <location>
        <begin position="1"/>
        <end position="174"/>
    </location>
</feature>
<dbReference type="RefSeq" id="WP_175506408.1">
    <property type="nucleotide sequence ID" value="NZ_CAURQT010000003.1"/>
</dbReference>
<dbReference type="Pfam" id="PF13614">
    <property type="entry name" value="AAA_31"/>
    <property type="match status" value="1"/>
</dbReference>
<geneLocation type="plasmid" evidence="2 3">
    <name>unnamed1</name>
</geneLocation>
<dbReference type="PIRSF" id="PIRSF009320">
    <property type="entry name" value="Nuc_binding_HP_1000"/>
    <property type="match status" value="1"/>
</dbReference>
<name>A0A6N1XBY4_9BURK</name>
<protein>
    <submittedName>
        <fullName evidence="2">ParA family protein</fullName>
    </submittedName>
</protein>
<dbReference type="AlphaFoldDB" id="A0A6N1XBY4"/>